<name>A0A9D1ZTY7_9MICC</name>
<evidence type="ECO:0000256" key="4">
    <source>
        <dbReference type="SAM" id="MobiDB-lite"/>
    </source>
</evidence>
<dbReference type="Pfam" id="PF00135">
    <property type="entry name" value="COesterase"/>
    <property type="match status" value="1"/>
</dbReference>
<feature type="compositionally biased region" description="Pro residues" evidence="4">
    <location>
        <begin position="210"/>
        <end position="219"/>
    </location>
</feature>
<dbReference type="InterPro" id="IPR050309">
    <property type="entry name" value="Type-B_Carboxylest/Lipase"/>
</dbReference>
<proteinExistence type="inferred from homology"/>
<sequence length="597" mass="67099">MTETAAKMVMSTIQSMNPVLLTPGRTIPVRVYQCPTCNDFHLTSLEQWGKDFETQTPHTTSKPKNTSRHLVMRLSNLQLKELFDAACFEHRDDPATVSLLIGAYQDWKQFKSKAHDSTREIFKMLILAAYDEETWLHTIASRGYWLEPGMEDYILPTNPNPTPKKPSYLRPLEVESIRHWFGLPYAVAERFEPPHLVPLDALPKTFYPHTPSPGQPQPHAPGGCNPGVPNRFEEYPLRLSISKHRRSTDHLLPVIVYFHGGSYVTGGADAPGYDPSPFLDNFNFLVVKVNYRIGLLGFLGGDGKRPANLGLLDALCALRWVKTYIHQFGGDPDRVTVYGHSAGGDLVAKLILAEGAVDGEPGEMLFHRAIIQSAPLRLSYGRQKLTQHLLAQTADLDVHAPSSVWAKASGRCFLANPLRFGWSAFLPLGCQYGHYPLPAEKDEDARLRLVASRVQVLVGYLPREVAGLTPPVPQRLHRFLRPLVDPWVEWLTERMYADPARSFVARYQDAGGTATCFQLETGEQGHFRESAHSTDIGLFFRATPWDKAGLLAGTPVKAWNQQGQAFRAILAQFMREGQLNRRLYRQARFMEIPVRAT</sequence>
<evidence type="ECO:0000259" key="5">
    <source>
        <dbReference type="Pfam" id="PF00135"/>
    </source>
</evidence>
<dbReference type="InterPro" id="IPR002018">
    <property type="entry name" value="CarbesteraseB"/>
</dbReference>
<dbReference type="Gene3D" id="3.40.50.1820">
    <property type="entry name" value="alpha/beta hydrolase"/>
    <property type="match status" value="1"/>
</dbReference>
<dbReference type="GO" id="GO:0016787">
    <property type="term" value="F:hydrolase activity"/>
    <property type="evidence" value="ECO:0007669"/>
    <property type="project" value="UniProtKB-KW"/>
</dbReference>
<dbReference type="PROSITE" id="PS00122">
    <property type="entry name" value="CARBOXYLESTERASE_B_1"/>
    <property type="match status" value="1"/>
</dbReference>
<organism evidence="6 7">
    <name type="scientific">Candidatus Rothia avicola</name>
    <dbReference type="NCBI Taxonomy" id="2840478"/>
    <lineage>
        <taxon>Bacteria</taxon>
        <taxon>Bacillati</taxon>
        <taxon>Actinomycetota</taxon>
        <taxon>Actinomycetes</taxon>
        <taxon>Micrococcales</taxon>
        <taxon>Micrococcaceae</taxon>
        <taxon>Rothia</taxon>
    </lineage>
</organism>
<comment type="similarity">
    <text evidence="1 3">Belongs to the type-B carboxylesterase/lipase family.</text>
</comment>
<dbReference type="InterPro" id="IPR029058">
    <property type="entry name" value="AB_hydrolase_fold"/>
</dbReference>
<dbReference type="PANTHER" id="PTHR11559">
    <property type="entry name" value="CARBOXYLESTERASE"/>
    <property type="match status" value="1"/>
</dbReference>
<accession>A0A9D1ZTY7</accession>
<evidence type="ECO:0000256" key="3">
    <source>
        <dbReference type="RuleBase" id="RU361235"/>
    </source>
</evidence>
<keyword evidence="2 3" id="KW-0378">Hydrolase</keyword>
<dbReference type="AlphaFoldDB" id="A0A9D1ZTY7"/>
<evidence type="ECO:0000256" key="2">
    <source>
        <dbReference type="ARBA" id="ARBA00022801"/>
    </source>
</evidence>
<dbReference type="SUPFAM" id="SSF53474">
    <property type="entry name" value="alpha/beta-Hydrolases"/>
    <property type="match status" value="1"/>
</dbReference>
<reference evidence="6" key="2">
    <citation type="submission" date="2021-04" db="EMBL/GenBank/DDBJ databases">
        <authorList>
            <person name="Gilroy R."/>
        </authorList>
    </citation>
    <scope>NUCLEOTIDE SEQUENCE</scope>
    <source>
        <strain evidence="6">ChiHjej12B11-9195</strain>
    </source>
</reference>
<evidence type="ECO:0000256" key="1">
    <source>
        <dbReference type="ARBA" id="ARBA00005964"/>
    </source>
</evidence>
<feature type="domain" description="Carboxylesterase type B" evidence="5">
    <location>
        <begin position="176"/>
        <end position="383"/>
    </location>
</feature>
<dbReference type="EMBL" id="DXCN01000056">
    <property type="protein sequence ID" value="HIY95473.1"/>
    <property type="molecule type" value="Genomic_DNA"/>
</dbReference>
<dbReference type="Proteomes" id="UP000824134">
    <property type="component" value="Unassembled WGS sequence"/>
</dbReference>
<reference evidence="6" key="1">
    <citation type="journal article" date="2021" name="PeerJ">
        <title>Extensive microbial diversity within the chicken gut microbiome revealed by metagenomics and culture.</title>
        <authorList>
            <person name="Gilroy R."/>
            <person name="Ravi A."/>
            <person name="Getino M."/>
            <person name="Pursley I."/>
            <person name="Horton D.L."/>
            <person name="Alikhan N.F."/>
            <person name="Baker D."/>
            <person name="Gharbi K."/>
            <person name="Hall N."/>
            <person name="Watson M."/>
            <person name="Adriaenssens E.M."/>
            <person name="Foster-Nyarko E."/>
            <person name="Jarju S."/>
            <person name="Secka A."/>
            <person name="Antonio M."/>
            <person name="Oren A."/>
            <person name="Chaudhuri R.R."/>
            <person name="La Ragione R."/>
            <person name="Hildebrand F."/>
            <person name="Pallen M.J."/>
        </authorList>
    </citation>
    <scope>NUCLEOTIDE SEQUENCE</scope>
    <source>
        <strain evidence="6">ChiHjej12B11-9195</strain>
    </source>
</reference>
<protein>
    <recommendedName>
        <fullName evidence="3">Carboxylic ester hydrolase</fullName>
        <ecNumber evidence="3">3.1.1.-</ecNumber>
    </recommendedName>
</protein>
<evidence type="ECO:0000313" key="7">
    <source>
        <dbReference type="Proteomes" id="UP000824134"/>
    </source>
</evidence>
<feature type="region of interest" description="Disordered" evidence="4">
    <location>
        <begin position="207"/>
        <end position="227"/>
    </location>
</feature>
<evidence type="ECO:0000313" key="6">
    <source>
        <dbReference type="EMBL" id="HIY95473.1"/>
    </source>
</evidence>
<gene>
    <name evidence="6" type="ORF">H9821_07415</name>
</gene>
<comment type="caution">
    <text evidence="6">The sequence shown here is derived from an EMBL/GenBank/DDBJ whole genome shotgun (WGS) entry which is preliminary data.</text>
</comment>
<dbReference type="InterPro" id="IPR019826">
    <property type="entry name" value="Carboxylesterase_B_AS"/>
</dbReference>
<dbReference type="EC" id="3.1.1.-" evidence="3"/>